<dbReference type="AlphaFoldDB" id="A0ABD0Y8X6"/>
<evidence type="ECO:0000256" key="1">
    <source>
        <dbReference type="SAM" id="MobiDB-lite"/>
    </source>
</evidence>
<proteinExistence type="predicted"/>
<reference evidence="2 3" key="1">
    <citation type="submission" date="2024-07" db="EMBL/GenBank/DDBJ databases">
        <title>Chromosome-level genome assembly of the water stick insect Ranatra chinensis (Heteroptera: Nepidae).</title>
        <authorList>
            <person name="Liu X."/>
        </authorList>
    </citation>
    <scope>NUCLEOTIDE SEQUENCE [LARGE SCALE GENOMIC DNA]</scope>
    <source>
        <strain evidence="2">Cailab_2021Rc</strain>
        <tissue evidence="2">Muscle</tissue>
    </source>
</reference>
<gene>
    <name evidence="2" type="ORF">AAG570_007458</name>
</gene>
<name>A0ABD0Y8X6_9HEMI</name>
<comment type="caution">
    <text evidence="2">The sequence shown here is derived from an EMBL/GenBank/DDBJ whole genome shotgun (WGS) entry which is preliminary data.</text>
</comment>
<protein>
    <submittedName>
        <fullName evidence="2">Uncharacterized protein</fullName>
    </submittedName>
</protein>
<evidence type="ECO:0000313" key="2">
    <source>
        <dbReference type="EMBL" id="KAL1115428.1"/>
    </source>
</evidence>
<dbReference type="Proteomes" id="UP001558652">
    <property type="component" value="Unassembled WGS sequence"/>
</dbReference>
<dbReference type="EMBL" id="JBFDAA010000020">
    <property type="protein sequence ID" value="KAL1115428.1"/>
    <property type="molecule type" value="Genomic_DNA"/>
</dbReference>
<sequence>MSATVSNREDATRNPTNEGFECRPSTSRGWHIKYSDKSFHSNPRVSSLSSYRQADLKDVGLVITSRSSVPTSCTHHKGVSPMGGFSQQAFTLTVDSSFRKDMHAEPFFDDTGRNFGFVSGGGHGMAEYPVPGCLGGSSTPGHPEERQEATEVRLVLHHPQSWVVPGVRVDVQVLLQEGTYPGDVPRLDGRPNILYLQLATVFPCVPTGRHPVLNGGGVSRTAEHREEGNVAEDNSDVGPAIYSRGEMNKQFSTHVLSIEGYIEAETFILPIIVLNVAFHRPWLNPTVRFGVSFRDCPSISERNDPILFSTHTEVSFCRGPGQVLRMPEVLTK</sequence>
<accession>A0ABD0Y8X6</accession>
<organism evidence="2 3">
    <name type="scientific">Ranatra chinensis</name>
    <dbReference type="NCBI Taxonomy" id="642074"/>
    <lineage>
        <taxon>Eukaryota</taxon>
        <taxon>Metazoa</taxon>
        <taxon>Ecdysozoa</taxon>
        <taxon>Arthropoda</taxon>
        <taxon>Hexapoda</taxon>
        <taxon>Insecta</taxon>
        <taxon>Pterygota</taxon>
        <taxon>Neoptera</taxon>
        <taxon>Paraneoptera</taxon>
        <taxon>Hemiptera</taxon>
        <taxon>Heteroptera</taxon>
        <taxon>Panheteroptera</taxon>
        <taxon>Nepomorpha</taxon>
        <taxon>Nepidae</taxon>
        <taxon>Ranatrinae</taxon>
        <taxon>Ranatra</taxon>
    </lineage>
</organism>
<evidence type="ECO:0000313" key="3">
    <source>
        <dbReference type="Proteomes" id="UP001558652"/>
    </source>
</evidence>
<keyword evidence="3" id="KW-1185">Reference proteome</keyword>
<feature type="region of interest" description="Disordered" evidence="1">
    <location>
        <begin position="1"/>
        <end position="25"/>
    </location>
</feature>